<dbReference type="EMBL" id="BEZZ01199715">
    <property type="protein sequence ID" value="GCC46765.1"/>
    <property type="molecule type" value="Genomic_DNA"/>
</dbReference>
<dbReference type="OMA" id="CKVKELH"/>
<dbReference type="PANTHER" id="PTHR15478:SF4">
    <property type="entry name" value="PLECKSTRIN HOMOLOGY-LIKE DOMAIN FAMILY A MEMBER 1"/>
    <property type="match status" value="1"/>
</dbReference>
<dbReference type="SUPFAM" id="SSF50729">
    <property type="entry name" value="PH domain-like"/>
    <property type="match status" value="1"/>
</dbReference>
<organism evidence="3 4">
    <name type="scientific">Chiloscyllium punctatum</name>
    <name type="common">Brownbanded bambooshark</name>
    <name type="synonym">Hemiscyllium punctatum</name>
    <dbReference type="NCBI Taxonomy" id="137246"/>
    <lineage>
        <taxon>Eukaryota</taxon>
        <taxon>Metazoa</taxon>
        <taxon>Chordata</taxon>
        <taxon>Craniata</taxon>
        <taxon>Vertebrata</taxon>
        <taxon>Chondrichthyes</taxon>
        <taxon>Elasmobranchii</taxon>
        <taxon>Galeomorphii</taxon>
        <taxon>Galeoidea</taxon>
        <taxon>Orectolobiformes</taxon>
        <taxon>Hemiscylliidae</taxon>
        <taxon>Chiloscyllium</taxon>
    </lineage>
</organism>
<sequence>MLQSRGPLLKQGLLEKRSDGLLQLWKKKLGVLTGDGLLLLPPKQVMEQPLEEHGEPGASGGYSGAKELLFGDMKTVDSVERKGKYIYFTVVMADKRELDFRCSRDTAWNALITLGMVQYQNRRAMEAVQCSRKKLAQRGIGPGIADTA</sequence>
<name>A0A401TVS8_CHIPU</name>
<reference evidence="3 4" key="1">
    <citation type="journal article" date="2018" name="Nat. Ecol. Evol.">
        <title>Shark genomes provide insights into elasmobranch evolution and the origin of vertebrates.</title>
        <authorList>
            <person name="Hara Y"/>
            <person name="Yamaguchi K"/>
            <person name="Onimaru K"/>
            <person name="Kadota M"/>
            <person name="Koyanagi M"/>
            <person name="Keeley SD"/>
            <person name="Tatsumi K"/>
            <person name="Tanaka K"/>
            <person name="Motone F"/>
            <person name="Kageyama Y"/>
            <person name="Nozu R"/>
            <person name="Adachi N"/>
            <person name="Nishimura O"/>
            <person name="Nakagawa R"/>
            <person name="Tanegashima C"/>
            <person name="Kiyatake I"/>
            <person name="Matsumoto R"/>
            <person name="Murakumo K"/>
            <person name="Nishida K"/>
            <person name="Terakita A"/>
            <person name="Kuratani S"/>
            <person name="Sato K"/>
            <person name="Hyodo S Kuraku.S."/>
        </authorList>
    </citation>
    <scope>NUCLEOTIDE SEQUENCE [LARGE SCALE GENOMIC DNA]</scope>
</reference>
<keyword evidence="4" id="KW-1185">Reference proteome</keyword>
<dbReference type="AlphaFoldDB" id="A0A401TVS8"/>
<evidence type="ECO:0000256" key="1">
    <source>
        <dbReference type="ARBA" id="ARBA00004496"/>
    </source>
</evidence>
<evidence type="ECO:0008006" key="5">
    <source>
        <dbReference type="Google" id="ProtNLM"/>
    </source>
</evidence>
<dbReference type="InterPro" id="IPR042832">
    <property type="entry name" value="PHLA1/2/3"/>
</dbReference>
<evidence type="ECO:0000313" key="4">
    <source>
        <dbReference type="Proteomes" id="UP000287033"/>
    </source>
</evidence>
<protein>
    <recommendedName>
        <fullName evidence="5">PH domain-containing protein</fullName>
    </recommendedName>
</protein>
<dbReference type="GO" id="GO:0043065">
    <property type="term" value="P:positive regulation of apoptotic process"/>
    <property type="evidence" value="ECO:0007669"/>
    <property type="project" value="InterPro"/>
</dbReference>
<dbReference type="GO" id="GO:0005737">
    <property type="term" value="C:cytoplasm"/>
    <property type="evidence" value="ECO:0007669"/>
    <property type="project" value="UniProtKB-SubCell"/>
</dbReference>
<proteinExistence type="predicted"/>
<gene>
    <name evidence="3" type="ORF">chiPu_0031056</name>
</gene>
<dbReference type="GO" id="GO:1901981">
    <property type="term" value="F:phosphatidylinositol phosphate binding"/>
    <property type="evidence" value="ECO:0007669"/>
    <property type="project" value="InterPro"/>
</dbReference>
<evidence type="ECO:0000313" key="3">
    <source>
        <dbReference type="EMBL" id="GCC46765.1"/>
    </source>
</evidence>
<evidence type="ECO:0000256" key="2">
    <source>
        <dbReference type="ARBA" id="ARBA00022490"/>
    </source>
</evidence>
<dbReference type="OrthoDB" id="9630709at2759"/>
<keyword evidence="2" id="KW-0963">Cytoplasm</keyword>
<accession>A0A401TVS8</accession>
<comment type="subcellular location">
    <subcellularLocation>
        <location evidence="1">Cytoplasm</location>
    </subcellularLocation>
</comment>
<comment type="caution">
    <text evidence="3">The sequence shown here is derived from an EMBL/GenBank/DDBJ whole genome shotgun (WGS) entry which is preliminary data.</text>
</comment>
<dbReference type="PANTHER" id="PTHR15478">
    <property type="entry name" value="PLECKSTRIN HOMOLOGY-LIKE DOMAIN, PQ-RICH PROTEIN"/>
    <property type="match status" value="1"/>
</dbReference>
<dbReference type="Proteomes" id="UP000287033">
    <property type="component" value="Unassembled WGS sequence"/>
</dbReference>